<name>A0AA37UX26_9MICO</name>
<reference evidence="3" key="1">
    <citation type="journal article" date="2014" name="Int. J. Syst. Evol. Microbiol.">
        <title>Complete genome sequence of Corynebacterium casei LMG S-19264T (=DSM 44701T), isolated from a smear-ripened cheese.</title>
        <authorList>
            <consortium name="US DOE Joint Genome Institute (JGI-PGF)"/>
            <person name="Walter F."/>
            <person name="Albersmeier A."/>
            <person name="Kalinowski J."/>
            <person name="Ruckert C."/>
        </authorList>
    </citation>
    <scope>NUCLEOTIDE SEQUENCE</scope>
    <source>
        <strain evidence="3">NBRC 112290</strain>
    </source>
</reference>
<evidence type="ECO:0000313" key="3">
    <source>
        <dbReference type="EMBL" id="GMA31222.1"/>
    </source>
</evidence>
<dbReference type="Gene3D" id="3.20.20.140">
    <property type="entry name" value="Metal-dependent hydrolases"/>
    <property type="match status" value="1"/>
</dbReference>
<dbReference type="AlphaFoldDB" id="A0AA37UX26"/>
<dbReference type="GO" id="GO:0008448">
    <property type="term" value="F:N-acetylglucosamine-6-phosphate deacetylase activity"/>
    <property type="evidence" value="ECO:0007669"/>
    <property type="project" value="TreeGrafter"/>
</dbReference>
<organism evidence="3 4">
    <name type="scientific">Litorihabitans aurantiacus</name>
    <dbReference type="NCBI Taxonomy" id="1930061"/>
    <lineage>
        <taxon>Bacteria</taxon>
        <taxon>Bacillati</taxon>
        <taxon>Actinomycetota</taxon>
        <taxon>Actinomycetes</taxon>
        <taxon>Micrococcales</taxon>
        <taxon>Beutenbergiaceae</taxon>
        <taxon>Litorihabitans</taxon>
    </lineage>
</organism>
<dbReference type="RefSeq" id="WP_284250076.1">
    <property type="nucleotide sequence ID" value="NZ_BSUM01000001.1"/>
</dbReference>
<evidence type="ECO:0000256" key="2">
    <source>
        <dbReference type="ARBA" id="ARBA00022801"/>
    </source>
</evidence>
<dbReference type="PANTHER" id="PTHR11113:SF14">
    <property type="entry name" value="N-ACETYLGLUCOSAMINE-6-PHOSPHATE DEACETYLASE"/>
    <property type="match status" value="1"/>
</dbReference>
<reference evidence="3" key="2">
    <citation type="submission" date="2023-02" db="EMBL/GenBank/DDBJ databases">
        <authorList>
            <person name="Sun Q."/>
            <person name="Mori K."/>
        </authorList>
    </citation>
    <scope>NUCLEOTIDE SEQUENCE</scope>
    <source>
        <strain evidence="3">NBRC 112290</strain>
    </source>
</reference>
<dbReference type="EMBL" id="BSUM01000001">
    <property type="protein sequence ID" value="GMA31222.1"/>
    <property type="molecule type" value="Genomic_DNA"/>
</dbReference>
<keyword evidence="4" id="KW-1185">Reference proteome</keyword>
<evidence type="ECO:0000256" key="1">
    <source>
        <dbReference type="ARBA" id="ARBA00010716"/>
    </source>
</evidence>
<dbReference type="InterPro" id="IPR032466">
    <property type="entry name" value="Metal_Hydrolase"/>
</dbReference>
<evidence type="ECO:0008006" key="5">
    <source>
        <dbReference type="Google" id="ProtNLM"/>
    </source>
</evidence>
<dbReference type="GO" id="GO:0006046">
    <property type="term" value="P:N-acetylglucosamine catabolic process"/>
    <property type="evidence" value="ECO:0007669"/>
    <property type="project" value="TreeGrafter"/>
</dbReference>
<dbReference type="PANTHER" id="PTHR11113">
    <property type="entry name" value="N-ACETYLGLUCOSAMINE-6-PHOSPHATE DEACETYLASE"/>
    <property type="match status" value="1"/>
</dbReference>
<dbReference type="Proteomes" id="UP001157161">
    <property type="component" value="Unassembled WGS sequence"/>
</dbReference>
<dbReference type="Gene3D" id="2.30.40.10">
    <property type="entry name" value="Urease, subunit C, domain 1"/>
    <property type="match status" value="1"/>
</dbReference>
<dbReference type="SUPFAM" id="SSF51556">
    <property type="entry name" value="Metallo-dependent hydrolases"/>
    <property type="match status" value="1"/>
</dbReference>
<sequence>MRVAVGHTHASGAQVREAVRAGASLSTHLGNGVATTLPRHPNVIWAQLAHDDLTCGFIADGHHLPADTLQAMLRAKGPGRAFLVSDATAMAGLPPGRYRAPVGGEVELTPQGRLSPVGSPLLAGAARSLADGLGHVVAATATTLADAIDLVSTVPARIAGIAPEIAVGAPADVVLLEDDGAVREVRVAGRRVP</sequence>
<protein>
    <recommendedName>
        <fullName evidence="5">Amidohydrolase family protein</fullName>
    </recommendedName>
</protein>
<dbReference type="InterPro" id="IPR011059">
    <property type="entry name" value="Metal-dep_hydrolase_composite"/>
</dbReference>
<accession>A0AA37UX26</accession>
<comment type="caution">
    <text evidence="3">The sequence shown here is derived from an EMBL/GenBank/DDBJ whole genome shotgun (WGS) entry which is preliminary data.</text>
</comment>
<gene>
    <name evidence="3" type="ORF">GCM10025875_12140</name>
</gene>
<comment type="similarity">
    <text evidence="1">Belongs to the metallo-dependent hydrolases superfamily. NagA family.</text>
</comment>
<evidence type="ECO:0000313" key="4">
    <source>
        <dbReference type="Proteomes" id="UP001157161"/>
    </source>
</evidence>
<keyword evidence="2" id="KW-0378">Hydrolase</keyword>
<proteinExistence type="inferred from homology"/>